<evidence type="ECO:0000313" key="3">
    <source>
        <dbReference type="Proteomes" id="UP000281406"/>
    </source>
</evidence>
<dbReference type="OrthoDB" id="10655752at2759"/>
<name>A0A3N0Y456_ANAGA</name>
<evidence type="ECO:0000313" key="2">
    <source>
        <dbReference type="EMBL" id="ROL40939.1"/>
    </source>
</evidence>
<organism evidence="2 3">
    <name type="scientific">Anabarilius grahami</name>
    <name type="common">Kanglang fish</name>
    <name type="synonym">Barilius grahami</name>
    <dbReference type="NCBI Taxonomy" id="495550"/>
    <lineage>
        <taxon>Eukaryota</taxon>
        <taxon>Metazoa</taxon>
        <taxon>Chordata</taxon>
        <taxon>Craniata</taxon>
        <taxon>Vertebrata</taxon>
        <taxon>Euteleostomi</taxon>
        <taxon>Actinopterygii</taxon>
        <taxon>Neopterygii</taxon>
        <taxon>Teleostei</taxon>
        <taxon>Ostariophysi</taxon>
        <taxon>Cypriniformes</taxon>
        <taxon>Xenocyprididae</taxon>
        <taxon>Xenocypridinae</taxon>
        <taxon>Xenocypridinae incertae sedis</taxon>
        <taxon>Anabarilius</taxon>
    </lineage>
</organism>
<dbReference type="Proteomes" id="UP000281406">
    <property type="component" value="Unassembled WGS sequence"/>
</dbReference>
<feature type="compositionally biased region" description="Basic and acidic residues" evidence="1">
    <location>
        <begin position="52"/>
        <end position="65"/>
    </location>
</feature>
<comment type="caution">
    <text evidence="2">The sequence shown here is derived from an EMBL/GenBank/DDBJ whole genome shotgun (WGS) entry which is preliminary data.</text>
</comment>
<protein>
    <submittedName>
        <fullName evidence="2">Uncharacterized protein</fullName>
    </submittedName>
</protein>
<keyword evidence="3" id="KW-1185">Reference proteome</keyword>
<evidence type="ECO:0000256" key="1">
    <source>
        <dbReference type="SAM" id="MobiDB-lite"/>
    </source>
</evidence>
<gene>
    <name evidence="2" type="ORF">DPX16_11389</name>
</gene>
<sequence length="109" mass="12601">MWRSKVIARPMEVRVTPHSSLSSWDERRPEQTKAKQMEKDEGREKKWKKREKKGENDKEKSERTDASLSVRPIINAISGQPSAEPLTRPLAFIPCRLDAIMEPIFVVTV</sequence>
<dbReference type="EMBL" id="RJVU01053075">
    <property type="protein sequence ID" value="ROL40939.1"/>
    <property type="molecule type" value="Genomic_DNA"/>
</dbReference>
<proteinExistence type="predicted"/>
<feature type="region of interest" description="Disordered" evidence="1">
    <location>
        <begin position="1"/>
        <end position="67"/>
    </location>
</feature>
<dbReference type="AlphaFoldDB" id="A0A3N0Y456"/>
<reference evidence="2 3" key="1">
    <citation type="submission" date="2018-10" db="EMBL/GenBank/DDBJ databases">
        <title>Genome assembly for a Yunnan-Guizhou Plateau 3E fish, Anabarilius grahami (Regan), and its evolutionary and genetic applications.</title>
        <authorList>
            <person name="Jiang W."/>
        </authorList>
    </citation>
    <scope>NUCLEOTIDE SEQUENCE [LARGE SCALE GENOMIC DNA]</scope>
    <source>
        <strain evidence="2">AG-KIZ</strain>
        <tissue evidence="2">Muscle</tissue>
    </source>
</reference>
<accession>A0A3N0Y456</accession>
<feature type="compositionally biased region" description="Basic and acidic residues" evidence="1">
    <location>
        <begin position="24"/>
        <end position="44"/>
    </location>
</feature>